<name>A0A9X3WF41_9BACI</name>
<sequence length="89" mass="10256">MVSLNYLCPVCNGFDTVERACPSCHQYTEMQNQGRVVDFMGDYIPYLDYEGTNLIDGMSNSKRNHICLHLYHCHNCGNEFTVPIDELLF</sequence>
<dbReference type="AlphaFoldDB" id="A0A9X3WF41"/>
<comment type="caution">
    <text evidence="1">The sequence shown here is derived from an EMBL/GenBank/DDBJ whole genome shotgun (WGS) entry which is preliminary data.</text>
</comment>
<evidence type="ECO:0000313" key="1">
    <source>
        <dbReference type="EMBL" id="MDC3417291.1"/>
    </source>
</evidence>
<protein>
    <submittedName>
        <fullName evidence="1">Uncharacterized protein</fullName>
    </submittedName>
</protein>
<accession>A0A9X3WF41</accession>
<dbReference type="Proteomes" id="UP001145069">
    <property type="component" value="Unassembled WGS sequence"/>
</dbReference>
<gene>
    <name evidence="1" type="ORF">NC799_10230</name>
</gene>
<reference evidence="1" key="1">
    <citation type="submission" date="2022-06" db="EMBL/GenBank/DDBJ databases">
        <title>Aquibacillus sp. a new bacterium isolated from soil saline samples.</title>
        <authorList>
            <person name="Galisteo C."/>
            <person name="De La Haba R."/>
            <person name="Sanchez-Porro C."/>
            <person name="Ventosa A."/>
        </authorList>
    </citation>
    <scope>NUCLEOTIDE SEQUENCE</scope>
    <source>
        <strain evidence="1">3ASR75-54</strain>
    </source>
</reference>
<proteinExistence type="predicted"/>
<dbReference type="RefSeq" id="WP_272446358.1">
    <property type="nucleotide sequence ID" value="NZ_JAMQKC010000007.1"/>
</dbReference>
<keyword evidence="2" id="KW-1185">Reference proteome</keyword>
<evidence type="ECO:0000313" key="2">
    <source>
        <dbReference type="Proteomes" id="UP001145069"/>
    </source>
</evidence>
<dbReference type="EMBL" id="JAMQKC010000007">
    <property type="protein sequence ID" value="MDC3417291.1"/>
    <property type="molecule type" value="Genomic_DNA"/>
</dbReference>
<organism evidence="1 2">
    <name type="scientific">Aquibacillus salsiterrae</name>
    <dbReference type="NCBI Taxonomy" id="2950439"/>
    <lineage>
        <taxon>Bacteria</taxon>
        <taxon>Bacillati</taxon>
        <taxon>Bacillota</taxon>
        <taxon>Bacilli</taxon>
        <taxon>Bacillales</taxon>
        <taxon>Bacillaceae</taxon>
        <taxon>Aquibacillus</taxon>
    </lineage>
</organism>